<evidence type="ECO:0000313" key="3">
    <source>
        <dbReference type="Proteomes" id="UP000219338"/>
    </source>
</evidence>
<feature type="region of interest" description="Disordered" evidence="1">
    <location>
        <begin position="63"/>
        <end position="98"/>
    </location>
</feature>
<organism evidence="2 3">
    <name type="scientific">Armillaria ostoyae</name>
    <name type="common">Armillaria root rot fungus</name>
    <dbReference type="NCBI Taxonomy" id="47428"/>
    <lineage>
        <taxon>Eukaryota</taxon>
        <taxon>Fungi</taxon>
        <taxon>Dikarya</taxon>
        <taxon>Basidiomycota</taxon>
        <taxon>Agaricomycotina</taxon>
        <taxon>Agaricomycetes</taxon>
        <taxon>Agaricomycetidae</taxon>
        <taxon>Agaricales</taxon>
        <taxon>Marasmiineae</taxon>
        <taxon>Physalacriaceae</taxon>
        <taxon>Armillaria</taxon>
    </lineage>
</organism>
<protein>
    <submittedName>
        <fullName evidence="2">Uncharacterized protein</fullName>
    </submittedName>
</protein>
<accession>A0A284S5J9</accession>
<sequence length="98" mass="10858">MGNGVANGVVDKSSPEFEAKIQAVRHVAETIERVFSRMLESVILGLVCHNFFRLFDCRGMSQHDNLPYSSTENNGKPNRPAKKPPPVLQRKIALPPTA</sequence>
<name>A0A284S5J9_ARMOS</name>
<feature type="compositionally biased region" description="Polar residues" evidence="1">
    <location>
        <begin position="63"/>
        <end position="76"/>
    </location>
</feature>
<evidence type="ECO:0000313" key="2">
    <source>
        <dbReference type="EMBL" id="SJL16226.1"/>
    </source>
</evidence>
<evidence type="ECO:0000256" key="1">
    <source>
        <dbReference type="SAM" id="MobiDB-lite"/>
    </source>
</evidence>
<dbReference type="EMBL" id="FUEG01000033">
    <property type="protein sequence ID" value="SJL16226.1"/>
    <property type="molecule type" value="Genomic_DNA"/>
</dbReference>
<gene>
    <name evidence="2" type="ORF">ARMOST_19745</name>
</gene>
<dbReference type="Proteomes" id="UP000219338">
    <property type="component" value="Unassembled WGS sequence"/>
</dbReference>
<keyword evidence="3" id="KW-1185">Reference proteome</keyword>
<reference evidence="3" key="1">
    <citation type="journal article" date="2017" name="Nat. Ecol. Evol.">
        <title>Genome expansion and lineage-specific genetic innovations in the forest pathogenic fungi Armillaria.</title>
        <authorList>
            <person name="Sipos G."/>
            <person name="Prasanna A.N."/>
            <person name="Walter M.C."/>
            <person name="O'Connor E."/>
            <person name="Balint B."/>
            <person name="Krizsan K."/>
            <person name="Kiss B."/>
            <person name="Hess J."/>
            <person name="Varga T."/>
            <person name="Slot J."/>
            <person name="Riley R."/>
            <person name="Boka B."/>
            <person name="Rigling D."/>
            <person name="Barry K."/>
            <person name="Lee J."/>
            <person name="Mihaltcheva S."/>
            <person name="LaButti K."/>
            <person name="Lipzen A."/>
            <person name="Waldron R."/>
            <person name="Moloney N.M."/>
            <person name="Sperisen C."/>
            <person name="Kredics L."/>
            <person name="Vagvoelgyi C."/>
            <person name="Patrignani A."/>
            <person name="Fitzpatrick D."/>
            <person name="Nagy I."/>
            <person name="Doyle S."/>
            <person name="Anderson J.B."/>
            <person name="Grigoriev I.V."/>
            <person name="Gueldener U."/>
            <person name="Muensterkoetter M."/>
            <person name="Nagy L.G."/>
        </authorList>
    </citation>
    <scope>NUCLEOTIDE SEQUENCE [LARGE SCALE GENOMIC DNA]</scope>
    <source>
        <strain evidence="3">C18/9</strain>
    </source>
</reference>
<dbReference type="AlphaFoldDB" id="A0A284S5J9"/>
<proteinExistence type="predicted"/>